<organism evidence="1">
    <name type="scientific">marine sediment metagenome</name>
    <dbReference type="NCBI Taxonomy" id="412755"/>
    <lineage>
        <taxon>unclassified sequences</taxon>
        <taxon>metagenomes</taxon>
        <taxon>ecological metagenomes</taxon>
    </lineage>
</organism>
<evidence type="ECO:0000313" key="1">
    <source>
        <dbReference type="EMBL" id="GAI65804.1"/>
    </source>
</evidence>
<dbReference type="EMBL" id="BARW01000534">
    <property type="protein sequence ID" value="GAI65804.1"/>
    <property type="molecule type" value="Genomic_DNA"/>
</dbReference>
<reference evidence="1" key="1">
    <citation type="journal article" date="2014" name="Front. Microbiol.">
        <title>High frequency of phylogenetically diverse reductive dehalogenase-homologous genes in deep subseafloor sedimentary metagenomes.</title>
        <authorList>
            <person name="Kawai M."/>
            <person name="Futagami T."/>
            <person name="Toyoda A."/>
            <person name="Takaki Y."/>
            <person name="Nishi S."/>
            <person name="Hori S."/>
            <person name="Arai W."/>
            <person name="Tsubouchi T."/>
            <person name="Morono Y."/>
            <person name="Uchiyama I."/>
            <person name="Ito T."/>
            <person name="Fujiyama A."/>
            <person name="Inagaki F."/>
            <person name="Takami H."/>
        </authorList>
    </citation>
    <scope>NUCLEOTIDE SEQUENCE</scope>
    <source>
        <strain evidence="1">Expedition CK06-06</strain>
    </source>
</reference>
<dbReference type="AlphaFoldDB" id="X1SDC9"/>
<accession>X1SDC9</accession>
<name>X1SDC9_9ZZZZ</name>
<comment type="caution">
    <text evidence="1">The sequence shown here is derived from an EMBL/GenBank/DDBJ whole genome shotgun (WGS) entry which is preliminary data.</text>
</comment>
<sequence length="46" mass="4761">MGKWLLVGVITGEMAGVISGDGDADAVGDDGLSYSEYGKIIHYKAT</sequence>
<protein>
    <submittedName>
        <fullName evidence="1">Uncharacterized protein</fullName>
    </submittedName>
</protein>
<proteinExistence type="predicted"/>
<gene>
    <name evidence="1" type="ORF">S12H4_02255</name>
</gene>